<dbReference type="EMBL" id="CP053708">
    <property type="protein sequence ID" value="QKE91238.1"/>
    <property type="molecule type" value="Genomic_DNA"/>
</dbReference>
<dbReference type="SUPFAM" id="SSF53901">
    <property type="entry name" value="Thiolase-like"/>
    <property type="match status" value="1"/>
</dbReference>
<dbReference type="Gene3D" id="3.40.47.10">
    <property type="match status" value="1"/>
</dbReference>
<dbReference type="InterPro" id="IPR016039">
    <property type="entry name" value="Thiolase-like"/>
</dbReference>
<dbReference type="GO" id="GO:0016746">
    <property type="term" value="F:acyltransferase activity"/>
    <property type="evidence" value="ECO:0007669"/>
    <property type="project" value="InterPro"/>
</dbReference>
<dbReference type="AlphaFoldDB" id="A0A6M8HSB8"/>
<sequence length="272" mass="28850">MMRVFVSGVSVWGPGLAGWEMARTVLRGAQPWTEEETMPPAPSILAANERRRTSPVVRLALAVAQEATAMSGHEPASLHSVFGSSNGDGVVVNDILQALAEPGRDVSPTQFHNSVHNAAAGYWTIGAGTRQPASCLGCHDATMGLSLLKAAAEVHVEQVSVLLCVYDRPLPEPMAEKRPTTSAFACALVLTPEQEPGSIASLAVRYRPDLADPALEAPRREALQALYVGNAAARALRLLESLATQRPDRIELSCLDQSIEIIVTPCSTAPAS</sequence>
<dbReference type="Proteomes" id="UP000500767">
    <property type="component" value="Chromosome"/>
</dbReference>
<feature type="domain" description="Beta-ketoacyl synthase-like N-terminal" evidence="1">
    <location>
        <begin position="30"/>
        <end position="200"/>
    </location>
</feature>
<dbReference type="InterPro" id="IPR014030">
    <property type="entry name" value="Ketoacyl_synth_N"/>
</dbReference>
<proteinExistence type="predicted"/>
<dbReference type="RefSeq" id="WP_171833238.1">
    <property type="nucleotide sequence ID" value="NZ_CP053708.1"/>
</dbReference>
<dbReference type="Pfam" id="PF13723">
    <property type="entry name" value="Ketoacyl-synt_2"/>
    <property type="match status" value="1"/>
</dbReference>
<evidence type="ECO:0000313" key="2">
    <source>
        <dbReference type="EMBL" id="QKE91238.1"/>
    </source>
</evidence>
<evidence type="ECO:0000259" key="1">
    <source>
        <dbReference type="Pfam" id="PF13723"/>
    </source>
</evidence>
<name>A0A6M8HSB8_9PROT</name>
<gene>
    <name evidence="2" type="ORF">HN018_15355</name>
</gene>
<dbReference type="KEGG" id="lck:HN018_15355"/>
<reference evidence="2 3" key="1">
    <citation type="journal article" date="2014" name="World J. Microbiol. Biotechnol.">
        <title>Biodiversity and physiological characteristics of Antarctic and Arctic lichens-associated bacteria.</title>
        <authorList>
            <person name="Lee Y.M."/>
            <person name="Kim E.H."/>
            <person name="Lee H.K."/>
            <person name="Hong S.G."/>
        </authorList>
    </citation>
    <scope>NUCLEOTIDE SEQUENCE [LARGE SCALE GENOMIC DNA]</scope>
    <source>
        <strain evidence="2 3">PAMC 26569</strain>
    </source>
</reference>
<protein>
    <recommendedName>
        <fullName evidence="1">Beta-ketoacyl synthase-like N-terminal domain-containing protein</fullName>
    </recommendedName>
</protein>
<organism evidence="2 3">
    <name type="scientific">Lichenicola cladoniae</name>
    <dbReference type="NCBI Taxonomy" id="1484109"/>
    <lineage>
        <taxon>Bacteria</taxon>
        <taxon>Pseudomonadati</taxon>
        <taxon>Pseudomonadota</taxon>
        <taxon>Alphaproteobacteria</taxon>
        <taxon>Acetobacterales</taxon>
        <taxon>Acetobacteraceae</taxon>
        <taxon>Lichenicola</taxon>
    </lineage>
</organism>
<keyword evidence="3" id="KW-1185">Reference proteome</keyword>
<accession>A0A6M8HSB8</accession>
<evidence type="ECO:0000313" key="3">
    <source>
        <dbReference type="Proteomes" id="UP000500767"/>
    </source>
</evidence>